<organism evidence="1 2">
    <name type="scientific">Caerostris extrusa</name>
    <name type="common">Bark spider</name>
    <name type="synonym">Caerostris bankana</name>
    <dbReference type="NCBI Taxonomy" id="172846"/>
    <lineage>
        <taxon>Eukaryota</taxon>
        <taxon>Metazoa</taxon>
        <taxon>Ecdysozoa</taxon>
        <taxon>Arthropoda</taxon>
        <taxon>Chelicerata</taxon>
        <taxon>Arachnida</taxon>
        <taxon>Araneae</taxon>
        <taxon>Araneomorphae</taxon>
        <taxon>Entelegynae</taxon>
        <taxon>Araneoidea</taxon>
        <taxon>Araneidae</taxon>
        <taxon>Caerostris</taxon>
    </lineage>
</organism>
<dbReference type="AlphaFoldDB" id="A0AAV4M3W7"/>
<evidence type="ECO:0000313" key="1">
    <source>
        <dbReference type="EMBL" id="GIX66724.1"/>
    </source>
</evidence>
<proteinExistence type="predicted"/>
<sequence length="86" mass="9925">MDEENSSAMVDGHRHLWHEVGKLQFWMLGLRIISHRNIIVLKLFETAVSDECNNGLPTEFFAVTVEWRDPGNTRQCSGRWLSPQSV</sequence>
<dbReference type="Proteomes" id="UP001054945">
    <property type="component" value="Unassembled WGS sequence"/>
</dbReference>
<name>A0AAV4M3W7_CAEEX</name>
<dbReference type="EMBL" id="BPLR01019337">
    <property type="protein sequence ID" value="GIX66724.1"/>
    <property type="molecule type" value="Genomic_DNA"/>
</dbReference>
<accession>A0AAV4M3W7</accession>
<protein>
    <submittedName>
        <fullName evidence="1">Uncharacterized protein</fullName>
    </submittedName>
</protein>
<evidence type="ECO:0000313" key="2">
    <source>
        <dbReference type="Proteomes" id="UP001054945"/>
    </source>
</evidence>
<reference evidence="1 2" key="1">
    <citation type="submission" date="2021-06" db="EMBL/GenBank/DDBJ databases">
        <title>Caerostris extrusa draft genome.</title>
        <authorList>
            <person name="Kono N."/>
            <person name="Arakawa K."/>
        </authorList>
    </citation>
    <scope>NUCLEOTIDE SEQUENCE [LARGE SCALE GENOMIC DNA]</scope>
</reference>
<keyword evidence="2" id="KW-1185">Reference proteome</keyword>
<gene>
    <name evidence="1" type="ORF">CEXT_454481</name>
</gene>
<comment type="caution">
    <text evidence="1">The sequence shown here is derived from an EMBL/GenBank/DDBJ whole genome shotgun (WGS) entry which is preliminary data.</text>
</comment>